<feature type="signal peptide" evidence="6">
    <location>
        <begin position="1"/>
        <end position="25"/>
    </location>
</feature>
<dbReference type="AlphaFoldDB" id="A0A914AEB2"/>
<dbReference type="PANTHER" id="PTHR18821">
    <property type="entry name" value="PROKINETICIN"/>
    <property type="match status" value="1"/>
</dbReference>
<dbReference type="GeneID" id="119732622"/>
<dbReference type="RefSeq" id="XP_038062132.1">
    <property type="nucleotide sequence ID" value="XM_038206204.1"/>
</dbReference>
<dbReference type="Pfam" id="PF06607">
    <property type="entry name" value="Prokineticin"/>
    <property type="match status" value="1"/>
</dbReference>
<evidence type="ECO:0000256" key="2">
    <source>
        <dbReference type="ARBA" id="ARBA00006999"/>
    </source>
</evidence>
<dbReference type="OMA" id="HMWSGER"/>
<keyword evidence="4" id="KW-0800">Toxin</keyword>
<evidence type="ECO:0000313" key="9">
    <source>
        <dbReference type="Proteomes" id="UP000887568"/>
    </source>
</evidence>
<evidence type="ECO:0000256" key="3">
    <source>
        <dbReference type="ARBA" id="ARBA00022525"/>
    </source>
</evidence>
<keyword evidence="3" id="KW-0964">Secreted</keyword>
<evidence type="ECO:0000256" key="6">
    <source>
        <dbReference type="SAM" id="SignalP"/>
    </source>
</evidence>
<evidence type="ECO:0000259" key="7">
    <source>
        <dbReference type="Pfam" id="PF06607"/>
    </source>
</evidence>
<keyword evidence="6" id="KW-0732">Signal</keyword>
<organism evidence="8 9">
    <name type="scientific">Patiria miniata</name>
    <name type="common">Bat star</name>
    <name type="synonym">Asterina miniata</name>
    <dbReference type="NCBI Taxonomy" id="46514"/>
    <lineage>
        <taxon>Eukaryota</taxon>
        <taxon>Metazoa</taxon>
        <taxon>Echinodermata</taxon>
        <taxon>Eleutherozoa</taxon>
        <taxon>Asterozoa</taxon>
        <taxon>Asteroidea</taxon>
        <taxon>Valvatacea</taxon>
        <taxon>Valvatida</taxon>
        <taxon>Asterinidae</taxon>
        <taxon>Patiria</taxon>
    </lineage>
</organism>
<dbReference type="EnsemblMetazoa" id="XM_038206204.1">
    <property type="protein sequence ID" value="XP_038062132.1"/>
    <property type="gene ID" value="LOC119732622"/>
</dbReference>
<dbReference type="Proteomes" id="UP000887568">
    <property type="component" value="Unplaced"/>
</dbReference>
<protein>
    <recommendedName>
        <fullName evidence="7">Prokineticin domain-containing protein</fullName>
    </recommendedName>
</protein>
<dbReference type="OrthoDB" id="10530354at2759"/>
<sequence>MSQTRVVCGCALILLALCCIQQVRCLHLSNRLLSHNTDTRVAQSSTRQVDGDTEKFTRNRRFNRLHVCDTDSDCVGRNRPSCCAVLPLSSIRFCQPLSEMGDTCNTFSRPHMWSGERLGMHCPCEPGLECLSDSSSSYVSRGTCM</sequence>
<reference evidence="8" key="1">
    <citation type="submission" date="2022-11" db="UniProtKB">
        <authorList>
            <consortium name="EnsemblMetazoa"/>
        </authorList>
    </citation>
    <scope>IDENTIFICATION</scope>
</reference>
<feature type="domain" description="Prokineticin" evidence="7">
    <location>
        <begin position="67"/>
        <end position="138"/>
    </location>
</feature>
<comment type="subcellular location">
    <subcellularLocation>
        <location evidence="1">Secreted</location>
    </subcellularLocation>
</comment>
<comment type="similarity">
    <text evidence="2">Belongs to the AVIT (prokineticin) family.</text>
</comment>
<feature type="chain" id="PRO_5036742946" description="Prokineticin domain-containing protein" evidence="6">
    <location>
        <begin position="26"/>
        <end position="145"/>
    </location>
</feature>
<proteinExistence type="inferred from homology"/>
<dbReference type="InterPro" id="IPR009523">
    <property type="entry name" value="Prokineticin"/>
</dbReference>
<evidence type="ECO:0000256" key="1">
    <source>
        <dbReference type="ARBA" id="ARBA00004613"/>
    </source>
</evidence>
<accession>A0A914AEB2</accession>
<keyword evidence="5" id="KW-1015">Disulfide bond</keyword>
<dbReference type="PANTHER" id="PTHR18821:SF2">
    <property type="entry name" value="DICKKOPF-RELATED PROTEIN 3-LIKE"/>
    <property type="match status" value="1"/>
</dbReference>
<dbReference type="Gene3D" id="2.10.80.10">
    <property type="entry name" value="Lipase, subunit A"/>
    <property type="match status" value="1"/>
</dbReference>
<evidence type="ECO:0000256" key="5">
    <source>
        <dbReference type="ARBA" id="ARBA00023157"/>
    </source>
</evidence>
<dbReference type="GO" id="GO:0005576">
    <property type="term" value="C:extracellular region"/>
    <property type="evidence" value="ECO:0007669"/>
    <property type="project" value="UniProtKB-SubCell"/>
</dbReference>
<keyword evidence="9" id="KW-1185">Reference proteome</keyword>
<evidence type="ECO:0000313" key="8">
    <source>
        <dbReference type="EnsemblMetazoa" id="XP_038062132.1"/>
    </source>
</evidence>
<dbReference type="SUPFAM" id="SSF57190">
    <property type="entry name" value="Colipase-like"/>
    <property type="match status" value="1"/>
</dbReference>
<name>A0A914AEB2_PATMI</name>
<dbReference type="InterPro" id="IPR023569">
    <property type="entry name" value="Prokineticin_domain"/>
</dbReference>
<evidence type="ECO:0000256" key="4">
    <source>
        <dbReference type="ARBA" id="ARBA00022656"/>
    </source>
</evidence>
<dbReference type="GO" id="GO:0090729">
    <property type="term" value="F:toxin activity"/>
    <property type="evidence" value="ECO:0007669"/>
    <property type="project" value="UniProtKB-KW"/>
</dbReference>